<sequence length="199" mass="22280">MPGPLKDGPSCHGLIRSMPYKSAVPPKVGAASFVQENEEEEYDSPESEDPADNEAALHAEQFAHRREWFDSKESTGVVHLVHSWVQRGNNKKSLFISRDISKTSSTLAAIQPYYHATSPVASHISAYLEAVFPDWHKIYTEAFEAGCMFEEDPGPFYSCTIIYKLQGEDNRDGGPSCSFATSSYSRRAMYVTQLQAKFR</sequence>
<reference evidence="2" key="1">
    <citation type="submission" date="2022-07" db="EMBL/GenBank/DDBJ databases">
        <title>Genome Sequence of Agrocybe chaxingu.</title>
        <authorList>
            <person name="Buettner E."/>
        </authorList>
    </citation>
    <scope>NUCLEOTIDE SEQUENCE</scope>
    <source>
        <strain evidence="2">MP-N11</strain>
    </source>
</reference>
<name>A0A9W8JVG0_9AGAR</name>
<evidence type="ECO:0000313" key="3">
    <source>
        <dbReference type="Proteomes" id="UP001148786"/>
    </source>
</evidence>
<accession>A0A9W8JVG0</accession>
<keyword evidence="3" id="KW-1185">Reference proteome</keyword>
<dbReference type="Proteomes" id="UP001148786">
    <property type="component" value="Unassembled WGS sequence"/>
</dbReference>
<dbReference type="OrthoDB" id="2658103at2759"/>
<dbReference type="AlphaFoldDB" id="A0A9W8JVG0"/>
<organism evidence="2 3">
    <name type="scientific">Agrocybe chaxingu</name>
    <dbReference type="NCBI Taxonomy" id="84603"/>
    <lineage>
        <taxon>Eukaryota</taxon>
        <taxon>Fungi</taxon>
        <taxon>Dikarya</taxon>
        <taxon>Basidiomycota</taxon>
        <taxon>Agaricomycotina</taxon>
        <taxon>Agaricomycetes</taxon>
        <taxon>Agaricomycetidae</taxon>
        <taxon>Agaricales</taxon>
        <taxon>Agaricineae</taxon>
        <taxon>Strophariaceae</taxon>
        <taxon>Agrocybe</taxon>
    </lineage>
</organism>
<dbReference type="EMBL" id="JANKHO010001557">
    <property type="protein sequence ID" value="KAJ3500704.1"/>
    <property type="molecule type" value="Genomic_DNA"/>
</dbReference>
<feature type="region of interest" description="Disordered" evidence="1">
    <location>
        <begin position="27"/>
        <end position="52"/>
    </location>
</feature>
<evidence type="ECO:0000256" key="1">
    <source>
        <dbReference type="SAM" id="MobiDB-lite"/>
    </source>
</evidence>
<gene>
    <name evidence="2" type="ORF">NLJ89_g9675</name>
</gene>
<comment type="caution">
    <text evidence="2">The sequence shown here is derived from an EMBL/GenBank/DDBJ whole genome shotgun (WGS) entry which is preliminary data.</text>
</comment>
<feature type="compositionally biased region" description="Acidic residues" evidence="1">
    <location>
        <begin position="36"/>
        <end position="52"/>
    </location>
</feature>
<protein>
    <submittedName>
        <fullName evidence="2">Uncharacterized protein</fullName>
    </submittedName>
</protein>
<evidence type="ECO:0000313" key="2">
    <source>
        <dbReference type="EMBL" id="KAJ3500704.1"/>
    </source>
</evidence>
<proteinExistence type="predicted"/>